<dbReference type="Proteomes" id="UP001589709">
    <property type="component" value="Unassembled WGS sequence"/>
</dbReference>
<dbReference type="InterPro" id="IPR019734">
    <property type="entry name" value="TPR_rpt"/>
</dbReference>
<dbReference type="InterPro" id="IPR011990">
    <property type="entry name" value="TPR-like_helical_dom_sf"/>
</dbReference>
<evidence type="ECO:0000313" key="2">
    <source>
        <dbReference type="EMBL" id="MFB9465224.1"/>
    </source>
</evidence>
<keyword evidence="1" id="KW-0802">TPR repeat</keyword>
<accession>A0ABV5N4L5</accession>
<dbReference type="RefSeq" id="WP_381348049.1">
    <property type="nucleotide sequence ID" value="NZ_JBHMCY010000041.1"/>
</dbReference>
<reference evidence="2 3" key="1">
    <citation type="submission" date="2024-09" db="EMBL/GenBank/DDBJ databases">
        <authorList>
            <person name="Sun Q."/>
            <person name="Mori K."/>
        </authorList>
    </citation>
    <scope>NUCLEOTIDE SEQUENCE [LARGE SCALE GENOMIC DNA]</scope>
    <source>
        <strain evidence="2 3">JCM 6917</strain>
    </source>
</reference>
<feature type="repeat" description="TPR" evidence="1">
    <location>
        <begin position="20"/>
        <end position="53"/>
    </location>
</feature>
<evidence type="ECO:0000256" key="1">
    <source>
        <dbReference type="PROSITE-ProRule" id="PRU00339"/>
    </source>
</evidence>
<dbReference type="SMART" id="SM00028">
    <property type="entry name" value="TPR"/>
    <property type="match status" value="2"/>
</dbReference>
<dbReference type="SUPFAM" id="SSF48452">
    <property type="entry name" value="TPR-like"/>
    <property type="match status" value="2"/>
</dbReference>
<evidence type="ECO:0000313" key="3">
    <source>
        <dbReference type="Proteomes" id="UP001589709"/>
    </source>
</evidence>
<dbReference type="PANTHER" id="PTHR45588:SF1">
    <property type="entry name" value="WW DOMAIN-CONTAINING PROTEIN"/>
    <property type="match status" value="1"/>
</dbReference>
<dbReference type="PROSITE" id="PS50005">
    <property type="entry name" value="TPR"/>
    <property type="match status" value="1"/>
</dbReference>
<evidence type="ECO:0008006" key="4">
    <source>
        <dbReference type="Google" id="ProtNLM"/>
    </source>
</evidence>
<sequence length="555" mass="61316">MDYYDLGTHTRPVTTSSPEAQLWFDRGLVWTYAFHHEEAVACFEAALAADPDCAMAHWGIAYALGPNYNKPWDAFDARELVSSVDRAHAAVEHAHARAAGATPVERALIEALRARYPRSRAVEDCSVWNEPYADRMGAVYDLAPDDLDVATLYADALMNLTPWQLWDIRTGEPAEGARTLRAKEVLDRALATEDGRRHPGVLHLYIHLMEMSATPEAALTVADRLRGLVPDAGHLLHMPSHLDVLCGDYRAVVAGNSAAIAADEKFLARSGAMNFYTLYRSHNYHFKIYGAMFLGRSATALETAAQLEETITEELLRVQSPPMADWLEGFLAMRVHVLIRFGRWADILRLPLPADAELYCVTTAMLHYARGVALSATGRVAQAETERRLFREAAARVPQSRTLFNNTCADILAVAAEMLDGELEYRKGNHAEAFAALERSIALDDGLPYDEPWGWMQPTRHAYGALLLEQGRLTEAEAVYRADLGLDATLPRPQQHPGNVWSLHGFHECLTRLGKAGEAEIVAQQLKFAAALADVPVESSCFCRTAAPDGCRGPE</sequence>
<dbReference type="PANTHER" id="PTHR45588">
    <property type="entry name" value="TPR DOMAIN-CONTAINING PROTEIN"/>
    <property type="match status" value="1"/>
</dbReference>
<dbReference type="Gene3D" id="1.25.40.10">
    <property type="entry name" value="Tetratricopeptide repeat domain"/>
    <property type="match status" value="2"/>
</dbReference>
<keyword evidence="3" id="KW-1185">Reference proteome</keyword>
<protein>
    <recommendedName>
        <fullName evidence="4">Tetratricopeptide repeat protein</fullName>
    </recommendedName>
</protein>
<proteinExistence type="predicted"/>
<gene>
    <name evidence="2" type="ORF">ACFF45_21520</name>
</gene>
<organism evidence="2 3">
    <name type="scientific">Streptomyces cinereospinus</name>
    <dbReference type="NCBI Taxonomy" id="285561"/>
    <lineage>
        <taxon>Bacteria</taxon>
        <taxon>Bacillati</taxon>
        <taxon>Actinomycetota</taxon>
        <taxon>Actinomycetes</taxon>
        <taxon>Kitasatosporales</taxon>
        <taxon>Streptomycetaceae</taxon>
        <taxon>Streptomyces</taxon>
    </lineage>
</organism>
<comment type="caution">
    <text evidence="2">The sequence shown here is derived from an EMBL/GenBank/DDBJ whole genome shotgun (WGS) entry which is preliminary data.</text>
</comment>
<name>A0ABV5N4L5_9ACTN</name>
<dbReference type="EMBL" id="JBHMCY010000041">
    <property type="protein sequence ID" value="MFB9465224.1"/>
    <property type="molecule type" value="Genomic_DNA"/>
</dbReference>